<dbReference type="Proteomes" id="UP000528608">
    <property type="component" value="Unassembled WGS sequence"/>
</dbReference>
<feature type="compositionally biased region" description="Low complexity" evidence="1">
    <location>
        <begin position="26"/>
        <end position="40"/>
    </location>
</feature>
<dbReference type="RefSeq" id="WP_170127662.1">
    <property type="nucleotide sequence ID" value="NZ_JACHJF010000012.1"/>
</dbReference>
<reference evidence="2 3" key="1">
    <citation type="submission" date="2020-08" db="EMBL/GenBank/DDBJ databases">
        <title>Genomic Encyclopedia of Type Strains, Phase III (KMG-III): the genomes of soil and plant-associated and newly described type strains.</title>
        <authorList>
            <person name="Whitman W."/>
        </authorList>
    </citation>
    <scope>NUCLEOTIDE SEQUENCE [LARGE SCALE GENOMIC DNA]</scope>
    <source>
        <strain evidence="2 3">CECT 3259</strain>
    </source>
</reference>
<dbReference type="EMBL" id="JACHJF010000012">
    <property type="protein sequence ID" value="MBB5120378.1"/>
    <property type="molecule type" value="Genomic_DNA"/>
</dbReference>
<proteinExistence type="predicted"/>
<feature type="compositionally biased region" description="Gly residues" evidence="1">
    <location>
        <begin position="44"/>
        <end position="86"/>
    </location>
</feature>
<dbReference type="AlphaFoldDB" id="A0A7W8F253"/>
<evidence type="ECO:0000256" key="1">
    <source>
        <dbReference type="SAM" id="MobiDB-lite"/>
    </source>
</evidence>
<feature type="compositionally biased region" description="Gly residues" evidence="1">
    <location>
        <begin position="1"/>
        <end position="20"/>
    </location>
</feature>
<feature type="region of interest" description="Disordered" evidence="1">
    <location>
        <begin position="1"/>
        <end position="103"/>
    </location>
</feature>
<organism evidence="2 3">
    <name type="scientific">Streptomyces eurocidicus</name>
    <name type="common">Streptoverticillium eurocidicus</name>
    <dbReference type="NCBI Taxonomy" id="66423"/>
    <lineage>
        <taxon>Bacteria</taxon>
        <taxon>Bacillati</taxon>
        <taxon>Actinomycetota</taxon>
        <taxon>Actinomycetes</taxon>
        <taxon>Kitasatosporales</taxon>
        <taxon>Streptomycetaceae</taxon>
        <taxon>Streptomyces</taxon>
    </lineage>
</organism>
<evidence type="ECO:0000313" key="2">
    <source>
        <dbReference type="EMBL" id="MBB5120378.1"/>
    </source>
</evidence>
<protein>
    <recommendedName>
        <fullName evidence="4">DUF4232 domain-containing protein</fullName>
    </recommendedName>
</protein>
<evidence type="ECO:0000313" key="3">
    <source>
        <dbReference type="Proteomes" id="UP000528608"/>
    </source>
</evidence>
<accession>A0A7W8F253</accession>
<name>A0A7W8F253_STREU</name>
<comment type="caution">
    <text evidence="2">The sequence shown here is derived from an EMBL/GenBank/DDBJ whole genome shotgun (WGS) entry which is preliminary data.</text>
</comment>
<gene>
    <name evidence="2" type="ORF">FHS36_003820</name>
</gene>
<evidence type="ECO:0008006" key="4">
    <source>
        <dbReference type="Google" id="ProtNLM"/>
    </source>
</evidence>
<sequence>MVTLGGDDGSGSEQGKGSPGKGPADSTITPGPTPSGPHISQRPGGRGDSSTGTGGSSGTGGAGGDHAGGGTGGSGTGGSGVLGSGDGRTVPAGSSVPDCASGTVRLTVRSVKEAYGPDEKPKFEIVVKNAGSGACKVNFGAPAAFMKITSGSDHIWSSDDCARGAGALLVELPGSGETKRTVEWDRKRTAPQCATPAGDAVAGSGTYRVEVKVAGVTERLEFKLEKA</sequence>